<dbReference type="InterPro" id="IPR013105">
    <property type="entry name" value="TPR_2"/>
</dbReference>
<dbReference type="InterPro" id="IPR000504">
    <property type="entry name" value="RRM_dom"/>
</dbReference>
<evidence type="ECO:0000313" key="6">
    <source>
        <dbReference type="EMBL" id="NXR70956.1"/>
    </source>
</evidence>
<dbReference type="SMART" id="SM00360">
    <property type="entry name" value="RRM"/>
    <property type="match status" value="1"/>
</dbReference>
<evidence type="ECO:0000256" key="2">
    <source>
        <dbReference type="ARBA" id="ARBA00022803"/>
    </source>
</evidence>
<dbReference type="Pfam" id="PF00076">
    <property type="entry name" value="RRM_1"/>
    <property type="match status" value="1"/>
</dbReference>
<keyword evidence="7" id="KW-1185">Reference proteome</keyword>
<feature type="region of interest" description="Disordered" evidence="4">
    <location>
        <begin position="310"/>
        <end position="345"/>
    </location>
</feature>
<reference evidence="6 7" key="1">
    <citation type="submission" date="2019-09" db="EMBL/GenBank/DDBJ databases">
        <title>Bird 10,000 Genomes (B10K) Project - Family phase.</title>
        <authorList>
            <person name="Zhang G."/>
        </authorList>
    </citation>
    <scope>NUCLEOTIDE SEQUENCE [LARGE SCALE GENOMIC DNA]</scope>
    <source>
        <strain evidence="6">B10K-DU-002-42</strain>
        <tissue evidence="6">Muscle</tissue>
    </source>
</reference>
<dbReference type="PANTHER" id="PTHR47678">
    <property type="entry name" value="TETRATRICOPEPTIDE REPEAT PROTEIN 31"/>
    <property type="match status" value="1"/>
</dbReference>
<evidence type="ECO:0000256" key="1">
    <source>
        <dbReference type="ARBA" id="ARBA00022737"/>
    </source>
</evidence>
<keyword evidence="1" id="KW-0677">Repeat</keyword>
<feature type="region of interest" description="Disordered" evidence="4">
    <location>
        <begin position="1"/>
        <end position="77"/>
    </location>
</feature>
<feature type="non-terminal residue" evidence="6">
    <location>
        <position position="1"/>
    </location>
</feature>
<dbReference type="Gene3D" id="3.30.70.330">
    <property type="match status" value="1"/>
</dbReference>
<dbReference type="InterPro" id="IPR012677">
    <property type="entry name" value="Nucleotide-bd_a/b_plait_sf"/>
</dbReference>
<dbReference type="SMART" id="SM00028">
    <property type="entry name" value="TPR"/>
    <property type="match status" value="2"/>
</dbReference>
<feature type="non-terminal residue" evidence="6">
    <location>
        <position position="433"/>
    </location>
</feature>
<dbReference type="SUPFAM" id="SSF54928">
    <property type="entry name" value="RNA-binding domain, RBD"/>
    <property type="match status" value="1"/>
</dbReference>
<feature type="compositionally biased region" description="Basic residues" evidence="4">
    <location>
        <begin position="10"/>
        <end position="30"/>
    </location>
</feature>
<name>A0A7L2NG53_PYCJO</name>
<evidence type="ECO:0000256" key="4">
    <source>
        <dbReference type="SAM" id="MobiDB-lite"/>
    </source>
</evidence>
<feature type="compositionally biased region" description="Basic and acidic residues" evidence="4">
    <location>
        <begin position="124"/>
        <end position="135"/>
    </location>
</feature>
<dbReference type="Gene3D" id="1.25.40.10">
    <property type="entry name" value="Tetratricopeptide repeat domain"/>
    <property type="match status" value="1"/>
</dbReference>
<evidence type="ECO:0000259" key="5">
    <source>
        <dbReference type="PROSITE" id="PS50102"/>
    </source>
</evidence>
<dbReference type="InterPro" id="IPR019734">
    <property type="entry name" value="TPR_rpt"/>
</dbReference>
<dbReference type="CDD" id="cd00590">
    <property type="entry name" value="RRM_SF"/>
    <property type="match status" value="1"/>
</dbReference>
<dbReference type="GO" id="GO:0003723">
    <property type="term" value="F:RNA binding"/>
    <property type="evidence" value="ECO:0007669"/>
    <property type="project" value="UniProtKB-UniRule"/>
</dbReference>
<dbReference type="SUPFAM" id="SSF48452">
    <property type="entry name" value="TPR-like"/>
    <property type="match status" value="1"/>
</dbReference>
<dbReference type="OrthoDB" id="2423701at2759"/>
<dbReference type="InterPro" id="IPR011990">
    <property type="entry name" value="TPR-like_helical_dom_sf"/>
</dbReference>
<gene>
    <name evidence="6" type="primary">Ttc31</name>
    <name evidence="6" type="ORF">PYCJOC_R04243</name>
</gene>
<feature type="compositionally biased region" description="Basic and acidic residues" evidence="4">
    <location>
        <begin position="31"/>
        <end position="42"/>
    </location>
</feature>
<keyword evidence="3" id="KW-0694">RNA-binding</keyword>
<organism evidence="6 7">
    <name type="scientific">Pycnonotus jocosus</name>
    <name type="common">Red-whiskered bulbul</name>
    <name type="synonym">Lanius jocosus</name>
    <dbReference type="NCBI Taxonomy" id="182897"/>
    <lineage>
        <taxon>Eukaryota</taxon>
        <taxon>Metazoa</taxon>
        <taxon>Chordata</taxon>
        <taxon>Craniata</taxon>
        <taxon>Vertebrata</taxon>
        <taxon>Euteleostomi</taxon>
        <taxon>Archelosauria</taxon>
        <taxon>Archosauria</taxon>
        <taxon>Dinosauria</taxon>
        <taxon>Saurischia</taxon>
        <taxon>Theropoda</taxon>
        <taxon>Coelurosauria</taxon>
        <taxon>Aves</taxon>
        <taxon>Neognathae</taxon>
        <taxon>Neoaves</taxon>
        <taxon>Telluraves</taxon>
        <taxon>Australaves</taxon>
        <taxon>Passeriformes</taxon>
        <taxon>Sylvioidea</taxon>
        <taxon>Pycnonotidae</taxon>
        <taxon>Pycnonotus</taxon>
    </lineage>
</organism>
<sequence length="433" mass="46617">ELVAEEERAKRKAEKKKLKKKKQKDRKKREKQSQEQKNKENTDPVSGQGAWAGGHGGDRGEGQSPQGGHLGVGGPRALLAHPSLLPQEELDLSCTFVCKAREKAGVRLPPLGSDRSPGTQNVEPSRKVPEKRSGDTVETPVPPQPLEARPPSPGTIEQSLALAGHGIEAAQIGQHTEAVWAFTVALDLNPREHRLLGNRSYCLEKLGRYEEALADAEAALALQPGWPKGSFRKGKALLGLKVPVGAPGTSAPGVSPCPPSCSRLRSRCFSLVRDRGGWAEGIPGLSLCPQWVLNPFGPLAAGWATKSCQETGNTSVKGGKSGTPKRDQEQRPAVASGPPTLPPSHPARDCFPLWVGNITSHITEKVLRRAFGRFGEIRSMRLLLGRHCAFINFSGKVEAEEAFRTMQGATVEGSKLLLQLKHPVHATPAPMPR</sequence>
<accession>A0A7L2NG53</accession>
<dbReference type="EMBL" id="VWYP01000050">
    <property type="protein sequence ID" value="NXR70956.1"/>
    <property type="molecule type" value="Genomic_DNA"/>
</dbReference>
<proteinExistence type="predicted"/>
<feature type="region of interest" description="Disordered" evidence="4">
    <location>
        <begin position="107"/>
        <end position="153"/>
    </location>
</feature>
<dbReference type="Proteomes" id="UP000535705">
    <property type="component" value="Unassembled WGS sequence"/>
</dbReference>
<dbReference type="AlphaFoldDB" id="A0A7L2NG53"/>
<evidence type="ECO:0000256" key="3">
    <source>
        <dbReference type="PROSITE-ProRule" id="PRU00176"/>
    </source>
</evidence>
<evidence type="ECO:0000313" key="7">
    <source>
        <dbReference type="Proteomes" id="UP000535705"/>
    </source>
</evidence>
<keyword evidence="2" id="KW-0802">TPR repeat</keyword>
<dbReference type="InterPro" id="IPR035979">
    <property type="entry name" value="RBD_domain_sf"/>
</dbReference>
<feature type="domain" description="RRM" evidence="5">
    <location>
        <begin position="351"/>
        <end position="423"/>
    </location>
</feature>
<dbReference type="PROSITE" id="PS50102">
    <property type="entry name" value="RRM"/>
    <property type="match status" value="1"/>
</dbReference>
<dbReference type="Pfam" id="PF07719">
    <property type="entry name" value="TPR_2"/>
    <property type="match status" value="1"/>
</dbReference>
<protein>
    <submittedName>
        <fullName evidence="6">TTC31 protein</fullName>
    </submittedName>
</protein>
<feature type="compositionally biased region" description="Pro residues" evidence="4">
    <location>
        <begin position="140"/>
        <end position="153"/>
    </location>
</feature>
<comment type="caution">
    <text evidence="6">The sequence shown here is derived from an EMBL/GenBank/DDBJ whole genome shotgun (WGS) entry which is preliminary data.</text>
</comment>
<dbReference type="PANTHER" id="PTHR47678:SF1">
    <property type="entry name" value="TETRATRICOPEPTIDE REPEAT PROTEIN 31"/>
    <property type="match status" value="1"/>
</dbReference>